<dbReference type="GO" id="GO:0004252">
    <property type="term" value="F:serine-type endopeptidase activity"/>
    <property type="evidence" value="ECO:0007669"/>
    <property type="project" value="UniProtKB-UniRule"/>
</dbReference>
<dbReference type="Pfam" id="PF05362">
    <property type="entry name" value="Lon_C"/>
    <property type="match status" value="1"/>
</dbReference>
<dbReference type="Gene3D" id="3.30.230.10">
    <property type="match status" value="1"/>
</dbReference>
<dbReference type="GO" id="GO:0005524">
    <property type="term" value="F:ATP binding"/>
    <property type="evidence" value="ECO:0007669"/>
    <property type="project" value="InterPro"/>
</dbReference>
<comment type="similarity">
    <text evidence="2">Belongs to the peptidase S16 family.</text>
</comment>
<evidence type="ECO:0000259" key="4">
    <source>
        <dbReference type="PROSITE" id="PS51786"/>
    </source>
</evidence>
<dbReference type="Gene3D" id="3.40.50.300">
    <property type="entry name" value="P-loop containing nucleotide triphosphate hydrolases"/>
    <property type="match status" value="1"/>
</dbReference>
<dbReference type="Proteomes" id="UP000002743">
    <property type="component" value="Chromosome"/>
</dbReference>
<dbReference type="PANTHER" id="PTHR10046">
    <property type="entry name" value="ATP DEPENDENT LON PROTEASE FAMILY MEMBER"/>
    <property type="match status" value="1"/>
</dbReference>
<dbReference type="EMBL" id="CP001674">
    <property type="protein sequence ID" value="ACT50974.1"/>
    <property type="molecule type" value="Genomic_DNA"/>
</dbReference>
<dbReference type="PRINTS" id="PR00830">
    <property type="entry name" value="ENDOLAPTASE"/>
</dbReference>
<dbReference type="Pfam" id="PF13654">
    <property type="entry name" value="AAA_32"/>
    <property type="match status" value="1"/>
</dbReference>
<reference evidence="5 6" key="2">
    <citation type="journal article" date="2011" name="J. Bacteriol.">
        <title>Genomes of three methylotrophs from a single niche uncover genetic and metabolic divergence of Methylophilaceae.</title>
        <authorList>
            <person name="Lapidus A."/>
            <person name="Clum A."/>
            <person name="Labutti K."/>
            <person name="Kaluzhnaya M.G."/>
            <person name="Lim S."/>
            <person name="Beck D.A."/>
            <person name="Glavina Del Rio T."/>
            <person name="Nolan M."/>
            <person name="Mavromatis K."/>
            <person name="Huntemann M."/>
            <person name="Lucas S."/>
            <person name="Lidstrom M.E."/>
            <person name="Ivanova N."/>
            <person name="Chistoserdova L."/>
        </authorList>
    </citation>
    <scope>NUCLEOTIDE SEQUENCE [LARGE SCALE GENOMIC DNA]</scope>
    <source>
        <strain evidence="5 6">SIP3-4</strain>
    </source>
</reference>
<feature type="region of interest" description="Disordered" evidence="3">
    <location>
        <begin position="141"/>
        <end position="162"/>
    </location>
</feature>
<dbReference type="PROSITE" id="PS51786">
    <property type="entry name" value="LON_PROTEOLYTIC"/>
    <property type="match status" value="1"/>
</dbReference>
<dbReference type="STRING" id="582744.Msip34_1729"/>
<dbReference type="RefSeq" id="WP_015830378.1">
    <property type="nucleotide sequence ID" value="NC_012969.1"/>
</dbReference>
<dbReference type="InterPro" id="IPR027417">
    <property type="entry name" value="P-loop_NTPase"/>
</dbReference>
<proteinExistence type="inferred from homology"/>
<dbReference type="InterPro" id="IPR027065">
    <property type="entry name" value="Lon_Prtase"/>
</dbReference>
<organism evidence="5 6">
    <name type="scientific">Methylovorus glucosotrophus (strain SIP3-4)</name>
    <dbReference type="NCBI Taxonomy" id="582744"/>
    <lineage>
        <taxon>Bacteria</taxon>
        <taxon>Pseudomonadati</taxon>
        <taxon>Pseudomonadota</taxon>
        <taxon>Betaproteobacteria</taxon>
        <taxon>Nitrosomonadales</taxon>
        <taxon>Methylophilaceae</taxon>
        <taxon>Methylovorus</taxon>
    </lineage>
</organism>
<dbReference type="InterPro" id="IPR008269">
    <property type="entry name" value="Lon_proteolytic"/>
</dbReference>
<sequence precursor="true">MLHRLNSSSLTAAVIPQSLGFQDTSQLDGQPDATWLGQADAQQAAEFGLGMRAPGFNLLVLGEPGSGRTVLMQSAMQAAAARWPVAPDLVLLMNIGQADKPISLYLPAGVGARLRQAMEQYLRQLGKGLPLLLGELDAAANTGDKSQQERAEQDKSQQDKARQDAAAWIDQQQAALREVLADVEHDAALFEQYLQSLKHDTLENLDVFVPAQSTENEGLLESFLHRYRVNLLVDNRQLQMAPVIYDSDPTFHSLFGGFDAGMDSTTTPDFLRLRAGNLLRAHGGMLMLHLRDLASDQQSGSQIVEKLFRFLRNGQVLIEESNGSSGQGGSGHFCPQPLAADVKLVLIATPEEYYELHDEMPGLARYFPVKVDFVDSFAATPDAYVAMARFIAYQARELRLPPFSANAVAALIRAMHRRVEDQARISTQYAALSTLMQESASFMRKAPSSATAHGIVQPEHVRAAQQARLARHQIPEQQLRDSIAEGELMLRLHGGAVGQINGLSHIDLGDASFGSPIRISARCFAGAQGLINIDREVKMSGPNHDKGVFILQSWLSASFPMLTPLSLAASMVFEQEYHGVEGDSASCAELFVLLSALSGLPISQGIAVTGALNQHGEVTAIGGVNEKIEGYFRVCQRVGLDGSQGVIIPKANMRHLILDEEVIAAVEQGSFHLYAIEHVLEGMALLTGMEAGAELHEGEYPAGSIMGRVQQSLEAFRQYYFNNTPAR</sequence>
<reference evidence="6" key="1">
    <citation type="submission" date="2009-07" db="EMBL/GenBank/DDBJ databases">
        <title>Complete sequence of chromosome of Methylovorus sp. SIP3-4.</title>
        <authorList>
            <person name="Lucas S."/>
            <person name="Copeland A."/>
            <person name="Lapidus A."/>
            <person name="Glavina del Rio T."/>
            <person name="Tice H."/>
            <person name="Bruce D."/>
            <person name="Goodwin L."/>
            <person name="Pitluck S."/>
            <person name="Clum A."/>
            <person name="Larimer F."/>
            <person name="Land M."/>
            <person name="Hauser L."/>
            <person name="Kyrpides N."/>
            <person name="Mikhailova N."/>
            <person name="Kayluzhnaya M."/>
            <person name="Chistoserdova L."/>
        </authorList>
    </citation>
    <scope>NUCLEOTIDE SEQUENCE [LARGE SCALE GENOMIC DNA]</scope>
    <source>
        <strain evidence="6">SIP3-4</strain>
    </source>
</reference>
<feature type="domain" description="Lon proteolytic" evidence="4">
    <location>
        <begin position="494"/>
        <end position="689"/>
    </location>
</feature>
<comment type="catalytic activity">
    <reaction evidence="2">
        <text>Hydrolysis of proteins in presence of ATP.</text>
        <dbReference type="EC" id="3.4.21.53"/>
    </reaction>
</comment>
<dbReference type="GO" id="GO:0004176">
    <property type="term" value="F:ATP-dependent peptidase activity"/>
    <property type="evidence" value="ECO:0007669"/>
    <property type="project" value="UniProtKB-UniRule"/>
</dbReference>
<keyword evidence="1 2" id="KW-0645">Protease</keyword>
<gene>
    <name evidence="5" type="ordered locus">Msip34_1729</name>
</gene>
<dbReference type="Pfam" id="PF20437">
    <property type="entry name" value="LonC_helical"/>
    <property type="match status" value="1"/>
</dbReference>
<dbReference type="InterPro" id="IPR046843">
    <property type="entry name" value="LonB_AAA-LID"/>
</dbReference>
<dbReference type="InterPro" id="IPR014721">
    <property type="entry name" value="Ribsml_uS5_D2-typ_fold_subgr"/>
</dbReference>
<feature type="compositionally biased region" description="Basic and acidic residues" evidence="3">
    <location>
        <begin position="146"/>
        <end position="162"/>
    </location>
</feature>
<evidence type="ECO:0000256" key="2">
    <source>
        <dbReference type="PROSITE-ProRule" id="PRU01122"/>
    </source>
</evidence>
<dbReference type="Pfam" id="PF20436">
    <property type="entry name" value="LonB_AAA-LID"/>
    <property type="match status" value="1"/>
</dbReference>
<dbReference type="eggNOG" id="COG1067">
    <property type="taxonomic scope" value="Bacteria"/>
</dbReference>
<feature type="active site" evidence="2">
    <location>
        <position position="627"/>
    </location>
</feature>
<dbReference type="GO" id="GO:0006508">
    <property type="term" value="P:proteolysis"/>
    <property type="evidence" value="ECO:0007669"/>
    <property type="project" value="UniProtKB-KW"/>
</dbReference>
<dbReference type="GO" id="GO:0030163">
    <property type="term" value="P:protein catabolic process"/>
    <property type="evidence" value="ECO:0007669"/>
    <property type="project" value="InterPro"/>
</dbReference>
<dbReference type="InterPro" id="IPR046844">
    <property type="entry name" value="Lon-like_helical"/>
</dbReference>
<dbReference type="SUPFAM" id="SSF54211">
    <property type="entry name" value="Ribosomal protein S5 domain 2-like"/>
    <property type="match status" value="1"/>
</dbReference>
<evidence type="ECO:0000313" key="5">
    <source>
        <dbReference type="EMBL" id="ACT50974.1"/>
    </source>
</evidence>
<dbReference type="KEGG" id="mei:Msip34_1729"/>
<dbReference type="EC" id="3.4.21.53" evidence="2"/>
<dbReference type="InterPro" id="IPR020568">
    <property type="entry name" value="Ribosomal_Su5_D2-typ_SF"/>
</dbReference>
<evidence type="ECO:0000256" key="3">
    <source>
        <dbReference type="SAM" id="MobiDB-lite"/>
    </source>
</evidence>
<name>C6XEJ9_METGS</name>
<evidence type="ECO:0000313" key="6">
    <source>
        <dbReference type="Proteomes" id="UP000002743"/>
    </source>
</evidence>
<dbReference type="InterPro" id="IPR041699">
    <property type="entry name" value="AAA_32"/>
</dbReference>
<accession>C6XEJ9</accession>
<evidence type="ECO:0000256" key="1">
    <source>
        <dbReference type="ARBA" id="ARBA00022670"/>
    </source>
</evidence>
<keyword evidence="2" id="KW-0720">Serine protease</keyword>
<keyword evidence="2" id="KW-0378">Hydrolase</keyword>
<protein>
    <recommendedName>
        <fullName evidence="2">endopeptidase La</fullName>
        <ecNumber evidence="2">3.4.21.53</ecNumber>
    </recommendedName>
</protein>
<dbReference type="SUPFAM" id="SSF52540">
    <property type="entry name" value="P-loop containing nucleoside triphosphate hydrolases"/>
    <property type="match status" value="1"/>
</dbReference>
<dbReference type="Gene3D" id="1.10.8.60">
    <property type="match status" value="1"/>
</dbReference>
<dbReference type="AlphaFoldDB" id="C6XEJ9"/>
<keyword evidence="6" id="KW-1185">Reference proteome</keyword>
<dbReference type="MEROPS" id="S16.A10"/>
<feature type="active site" evidence="2">
    <location>
        <position position="584"/>
    </location>
</feature>
<dbReference type="HOGENOM" id="CLU_014785_0_1_4"/>